<reference evidence="2 3" key="1">
    <citation type="submission" date="2017-01" db="EMBL/GenBank/DDBJ databases">
        <title>Genome Analysis of Deinococcus marmoris KOPRI26562.</title>
        <authorList>
            <person name="Kim J.H."/>
            <person name="Oh H.-M."/>
        </authorList>
    </citation>
    <scope>NUCLEOTIDE SEQUENCE [LARGE SCALE GENOMIC DNA]</scope>
    <source>
        <strain evidence="2 3">KOPRI26562</strain>
    </source>
</reference>
<name>A0A1U7NSW6_9DEIO</name>
<gene>
    <name evidence="2" type="ORF">BOO71_0013369</name>
</gene>
<feature type="transmembrane region" description="Helical" evidence="1">
    <location>
        <begin position="35"/>
        <end position="55"/>
    </location>
</feature>
<dbReference type="OrthoDB" id="73780at2"/>
<dbReference type="EMBL" id="MSTI01000157">
    <property type="protein sequence ID" value="OLV16001.1"/>
    <property type="molecule type" value="Genomic_DNA"/>
</dbReference>
<keyword evidence="1" id="KW-1133">Transmembrane helix</keyword>
<dbReference type="AlphaFoldDB" id="A0A1U7NSW6"/>
<evidence type="ECO:0000256" key="1">
    <source>
        <dbReference type="SAM" id="Phobius"/>
    </source>
</evidence>
<keyword evidence="1" id="KW-0472">Membrane</keyword>
<keyword evidence="1" id="KW-0812">Transmembrane</keyword>
<feature type="transmembrane region" description="Helical" evidence="1">
    <location>
        <begin position="12"/>
        <end position="29"/>
    </location>
</feature>
<protein>
    <submittedName>
        <fullName evidence="2">Uncharacterized protein</fullName>
    </submittedName>
</protein>
<evidence type="ECO:0000313" key="3">
    <source>
        <dbReference type="Proteomes" id="UP000186607"/>
    </source>
</evidence>
<accession>A0A1U7NSW6</accession>
<dbReference type="Proteomes" id="UP000186607">
    <property type="component" value="Unassembled WGS sequence"/>
</dbReference>
<keyword evidence="3" id="KW-1185">Reference proteome</keyword>
<evidence type="ECO:0000313" key="2">
    <source>
        <dbReference type="EMBL" id="OLV16001.1"/>
    </source>
</evidence>
<sequence length="81" mass="8785">MKLKLNPDLLRPLLGTIGLMIGFGVYAVAGDLPQPWQRLSIGAMFALLGVSAVIYGRGERWIQVLGGVLLLYGVLRMFVIG</sequence>
<organism evidence="2 3">
    <name type="scientific">Deinococcus marmoris</name>
    <dbReference type="NCBI Taxonomy" id="249408"/>
    <lineage>
        <taxon>Bacteria</taxon>
        <taxon>Thermotogati</taxon>
        <taxon>Deinococcota</taxon>
        <taxon>Deinococci</taxon>
        <taxon>Deinococcales</taxon>
        <taxon>Deinococcaceae</taxon>
        <taxon>Deinococcus</taxon>
    </lineage>
</organism>
<proteinExistence type="predicted"/>
<dbReference type="STRING" id="249408.BOO71_0013369"/>
<dbReference type="RefSeq" id="WP_075836442.1">
    <property type="nucleotide sequence ID" value="NZ_MSTI01000157.1"/>
</dbReference>
<comment type="caution">
    <text evidence="2">The sequence shown here is derived from an EMBL/GenBank/DDBJ whole genome shotgun (WGS) entry which is preliminary data.</text>
</comment>
<feature type="transmembrane region" description="Helical" evidence="1">
    <location>
        <begin position="62"/>
        <end position="80"/>
    </location>
</feature>